<dbReference type="RefSeq" id="WP_157821229.1">
    <property type="nucleotide sequence ID" value="NZ_CP018800.1"/>
</dbReference>
<dbReference type="PROSITE" id="PS51257">
    <property type="entry name" value="PROKAR_LIPOPROTEIN"/>
    <property type="match status" value="1"/>
</dbReference>
<dbReference type="PANTHER" id="PTHR43031:SF16">
    <property type="entry name" value="OXIDOREDUCTASE"/>
    <property type="match status" value="1"/>
</dbReference>
<dbReference type="EC" id="3.1.2.6" evidence="3"/>
<feature type="chain" id="PRO_5014675061" evidence="1">
    <location>
        <begin position="21"/>
        <end position="137"/>
    </location>
</feature>
<feature type="signal peptide" evidence="1">
    <location>
        <begin position="1"/>
        <end position="20"/>
    </location>
</feature>
<protein>
    <submittedName>
        <fullName evidence="3">Hydroxyacylglutathione hydrolase</fullName>
        <ecNumber evidence="3">3.1.2.6</ecNumber>
    </submittedName>
</protein>
<gene>
    <name evidence="3" type="ORF">Ga0123462_0192</name>
</gene>
<organism evidence="3 4">
    <name type="scientific">Mariprofundus ferrinatatus</name>
    <dbReference type="NCBI Taxonomy" id="1921087"/>
    <lineage>
        <taxon>Bacteria</taxon>
        <taxon>Pseudomonadati</taxon>
        <taxon>Pseudomonadota</taxon>
        <taxon>Candidatius Mariprofundia</taxon>
        <taxon>Mariprofundales</taxon>
        <taxon>Mariprofundaceae</taxon>
        <taxon>Mariprofundus</taxon>
    </lineage>
</organism>
<reference evidence="3 4" key="1">
    <citation type="submission" date="2016-12" db="EMBL/GenBank/DDBJ databases">
        <title>Isolation and genomic insights into novel planktonic Zetaproteobacteria from stratified waters of the Chesapeake Bay.</title>
        <authorList>
            <person name="McAllister S.M."/>
            <person name="Kato S."/>
            <person name="Chan C.S."/>
            <person name="Chiu B.K."/>
            <person name="Field E.K."/>
        </authorList>
    </citation>
    <scope>NUCLEOTIDE SEQUENCE [LARGE SCALE GENOMIC DNA]</scope>
    <source>
        <strain evidence="3 4">CP-8</strain>
    </source>
</reference>
<dbReference type="EMBL" id="CP018800">
    <property type="protein sequence ID" value="ATX81070.1"/>
    <property type="molecule type" value="Genomic_DNA"/>
</dbReference>
<dbReference type="KEGG" id="mfn:Ga0123462_0192"/>
<dbReference type="InterPro" id="IPR036873">
    <property type="entry name" value="Rhodanese-like_dom_sf"/>
</dbReference>
<feature type="domain" description="Rhodanese" evidence="2">
    <location>
        <begin position="39"/>
        <end position="129"/>
    </location>
</feature>
<keyword evidence="4" id="KW-1185">Reference proteome</keyword>
<accession>A0A2K8L177</accession>
<dbReference type="InterPro" id="IPR050229">
    <property type="entry name" value="GlpE_sulfurtransferase"/>
</dbReference>
<keyword evidence="3" id="KW-0378">Hydrolase</keyword>
<proteinExistence type="predicted"/>
<dbReference type="PROSITE" id="PS50206">
    <property type="entry name" value="RHODANESE_3"/>
    <property type="match status" value="1"/>
</dbReference>
<evidence type="ECO:0000256" key="1">
    <source>
        <dbReference type="SAM" id="SignalP"/>
    </source>
</evidence>
<evidence type="ECO:0000313" key="3">
    <source>
        <dbReference type="EMBL" id="ATX81070.1"/>
    </source>
</evidence>
<dbReference type="Gene3D" id="3.40.250.10">
    <property type="entry name" value="Rhodanese-like domain"/>
    <property type="match status" value="1"/>
</dbReference>
<dbReference type="SMART" id="SM00450">
    <property type="entry name" value="RHOD"/>
    <property type="match status" value="1"/>
</dbReference>
<sequence length="137" mass="15313">MRIYIRSLLFLLLSTLAACSLESGAPVLTQTQLLDAINSGEKILILDVRTPEEYAQGYIPGARHIDHREIDGRLHEIAGYRQHPVVVYCLSGMRASMVESALLENGFERVFHLQGDWSAWKTNNLPVAIPEPQTGQL</sequence>
<dbReference type="InterPro" id="IPR001763">
    <property type="entry name" value="Rhodanese-like_dom"/>
</dbReference>
<evidence type="ECO:0000313" key="4">
    <source>
        <dbReference type="Proteomes" id="UP000231637"/>
    </source>
</evidence>
<name>A0A2K8L177_9PROT</name>
<dbReference type="CDD" id="cd00158">
    <property type="entry name" value="RHOD"/>
    <property type="match status" value="1"/>
</dbReference>
<dbReference type="Pfam" id="PF00581">
    <property type="entry name" value="Rhodanese"/>
    <property type="match status" value="1"/>
</dbReference>
<dbReference type="OrthoDB" id="9791096at2"/>
<dbReference type="GO" id="GO:0004416">
    <property type="term" value="F:hydroxyacylglutathione hydrolase activity"/>
    <property type="evidence" value="ECO:0007669"/>
    <property type="project" value="UniProtKB-EC"/>
</dbReference>
<dbReference type="AlphaFoldDB" id="A0A2K8L177"/>
<dbReference type="PANTHER" id="PTHR43031">
    <property type="entry name" value="FAD-DEPENDENT OXIDOREDUCTASE"/>
    <property type="match status" value="1"/>
</dbReference>
<keyword evidence="1" id="KW-0732">Signal</keyword>
<dbReference type="Proteomes" id="UP000231637">
    <property type="component" value="Chromosome"/>
</dbReference>
<evidence type="ECO:0000259" key="2">
    <source>
        <dbReference type="PROSITE" id="PS50206"/>
    </source>
</evidence>
<dbReference type="SUPFAM" id="SSF52821">
    <property type="entry name" value="Rhodanese/Cell cycle control phosphatase"/>
    <property type="match status" value="1"/>
</dbReference>